<protein>
    <submittedName>
        <fullName evidence="1">Uncharacterized protein</fullName>
    </submittedName>
</protein>
<evidence type="ECO:0000313" key="1">
    <source>
        <dbReference type="EMBL" id="KDO51241.1"/>
    </source>
</evidence>
<gene>
    <name evidence="1" type="ORF">CISIN_1g041943mg</name>
</gene>
<organism evidence="1 2">
    <name type="scientific">Citrus sinensis</name>
    <name type="common">Sweet orange</name>
    <name type="synonym">Citrus aurantium var. sinensis</name>
    <dbReference type="NCBI Taxonomy" id="2711"/>
    <lineage>
        <taxon>Eukaryota</taxon>
        <taxon>Viridiplantae</taxon>
        <taxon>Streptophyta</taxon>
        <taxon>Embryophyta</taxon>
        <taxon>Tracheophyta</taxon>
        <taxon>Spermatophyta</taxon>
        <taxon>Magnoliopsida</taxon>
        <taxon>eudicotyledons</taxon>
        <taxon>Gunneridae</taxon>
        <taxon>Pentapetalae</taxon>
        <taxon>rosids</taxon>
        <taxon>malvids</taxon>
        <taxon>Sapindales</taxon>
        <taxon>Rutaceae</taxon>
        <taxon>Aurantioideae</taxon>
        <taxon>Citrus</taxon>
    </lineage>
</organism>
<keyword evidence="2" id="KW-1185">Reference proteome</keyword>
<evidence type="ECO:0000313" key="2">
    <source>
        <dbReference type="Proteomes" id="UP000027120"/>
    </source>
</evidence>
<sequence>MFIIIHIIKQVRSQSQPDINYFSNEETSIDILLFIKKKLGEVYKLRLGLFMYESTQINIYIINTNT</sequence>
<dbReference type="EMBL" id="KK785060">
    <property type="protein sequence ID" value="KDO51241.1"/>
    <property type="molecule type" value="Genomic_DNA"/>
</dbReference>
<accession>A0A067EK10</accession>
<name>A0A067EK10_CITSI</name>
<dbReference type="AlphaFoldDB" id="A0A067EK10"/>
<proteinExistence type="predicted"/>
<dbReference type="Proteomes" id="UP000027120">
    <property type="component" value="Unassembled WGS sequence"/>
</dbReference>
<reference evidence="1 2" key="1">
    <citation type="submission" date="2014-04" db="EMBL/GenBank/DDBJ databases">
        <authorList>
            <consortium name="International Citrus Genome Consortium"/>
            <person name="Gmitter F."/>
            <person name="Chen C."/>
            <person name="Farmerie W."/>
            <person name="Harkins T."/>
            <person name="Desany B."/>
            <person name="Mohiuddin M."/>
            <person name="Kodira C."/>
            <person name="Borodovsky M."/>
            <person name="Lomsadze A."/>
            <person name="Burns P."/>
            <person name="Jenkins J."/>
            <person name="Prochnik S."/>
            <person name="Shu S."/>
            <person name="Chapman J."/>
            <person name="Pitluck S."/>
            <person name="Schmutz J."/>
            <person name="Rokhsar D."/>
        </authorList>
    </citation>
    <scope>NUCLEOTIDE SEQUENCE</scope>
</reference>